<name>A0A504YZH4_FASGI</name>
<dbReference type="AlphaFoldDB" id="A0A504YZH4"/>
<dbReference type="Pfam" id="PF15006">
    <property type="entry name" value="DUF4517"/>
    <property type="match status" value="1"/>
</dbReference>
<evidence type="ECO:0000313" key="3">
    <source>
        <dbReference type="Proteomes" id="UP000316759"/>
    </source>
</evidence>
<evidence type="ECO:0000313" key="2">
    <source>
        <dbReference type="EMBL" id="TPP67302.1"/>
    </source>
</evidence>
<protein>
    <submittedName>
        <fullName evidence="2">Uncharacterized protein</fullName>
    </submittedName>
</protein>
<gene>
    <name evidence="2" type="ORF">FGIG_07541</name>
</gene>
<feature type="region of interest" description="Disordered" evidence="1">
    <location>
        <begin position="1"/>
        <end position="57"/>
    </location>
</feature>
<reference evidence="2 3" key="1">
    <citation type="submission" date="2019-04" db="EMBL/GenBank/DDBJ databases">
        <title>Annotation for the trematode Fasciola gigantica.</title>
        <authorList>
            <person name="Choi Y.-J."/>
        </authorList>
    </citation>
    <scope>NUCLEOTIDE SEQUENCE [LARGE SCALE GENOMIC DNA]</scope>
    <source>
        <strain evidence="2">Uganda_cow_1</strain>
    </source>
</reference>
<accession>A0A504YZH4</accession>
<comment type="caution">
    <text evidence="2">The sequence shown here is derived from an EMBL/GenBank/DDBJ whole genome shotgun (WGS) entry which is preliminary data.</text>
</comment>
<keyword evidence="3" id="KW-1185">Reference proteome</keyword>
<sequence>MSEQIHSESKAVPIPQHASRNLRFTAMTDPKSLESRSLSNSPTNLVSSPSRPTRKVSFSDVVVTSTRIEKEPSLPEALPESGCEHVTMVSCHSESPVDGMAHCIQVRLLESHDDEVLKDSPLLTSSLPIFEVKLGMLKQATLYRMEFNVPDDLPVGEVELLRFITDAPGCVNAPINVGATVDLLSCEPCESESGKHCFPGDYAVGHHLVLKVATTRQPRVNELFTLRLVEQPEVAIHLILHGLSLGKFVWFIWHDNTRSNTIYHHQVGLRSVGKW</sequence>
<evidence type="ECO:0000256" key="1">
    <source>
        <dbReference type="SAM" id="MobiDB-lite"/>
    </source>
</evidence>
<dbReference type="OrthoDB" id="6246153at2759"/>
<dbReference type="InterPro" id="IPR026794">
    <property type="entry name" value="ADISSP"/>
</dbReference>
<dbReference type="EMBL" id="SUNJ01000837">
    <property type="protein sequence ID" value="TPP67302.1"/>
    <property type="molecule type" value="Genomic_DNA"/>
</dbReference>
<feature type="compositionally biased region" description="Polar residues" evidence="1">
    <location>
        <begin position="35"/>
        <end position="51"/>
    </location>
</feature>
<proteinExistence type="predicted"/>
<dbReference type="Proteomes" id="UP000316759">
    <property type="component" value="Unassembled WGS sequence"/>
</dbReference>
<organism evidence="2 3">
    <name type="scientific">Fasciola gigantica</name>
    <name type="common">Giant liver fluke</name>
    <dbReference type="NCBI Taxonomy" id="46835"/>
    <lineage>
        <taxon>Eukaryota</taxon>
        <taxon>Metazoa</taxon>
        <taxon>Spiralia</taxon>
        <taxon>Lophotrochozoa</taxon>
        <taxon>Platyhelminthes</taxon>
        <taxon>Trematoda</taxon>
        <taxon>Digenea</taxon>
        <taxon>Plagiorchiida</taxon>
        <taxon>Echinostomata</taxon>
        <taxon>Echinostomatoidea</taxon>
        <taxon>Fasciolidae</taxon>
        <taxon>Fasciola</taxon>
    </lineage>
</organism>